<dbReference type="FunFam" id="1.10.286.20:FF:000001">
    <property type="entry name" value="Elongation factor Ts"/>
    <property type="match status" value="1"/>
</dbReference>
<proteinExistence type="inferred from homology"/>
<evidence type="ECO:0000256" key="1">
    <source>
        <dbReference type="ARBA" id="ARBA00005532"/>
    </source>
</evidence>
<reference evidence="8" key="1">
    <citation type="submission" date="2020-02" db="EMBL/GenBank/DDBJ databases">
        <authorList>
            <person name="Meier V. D."/>
        </authorList>
    </citation>
    <scope>NUCLEOTIDE SEQUENCE</scope>
    <source>
        <strain evidence="8">AVDCRST_MAG20</strain>
    </source>
</reference>
<dbReference type="Pfam" id="PF00889">
    <property type="entry name" value="EF_TS"/>
    <property type="match status" value="1"/>
</dbReference>
<keyword evidence="3 6" id="KW-0251">Elongation factor</keyword>
<dbReference type="HAMAP" id="MF_00050">
    <property type="entry name" value="EF_Ts"/>
    <property type="match status" value="1"/>
</dbReference>
<dbReference type="GO" id="GO:0003746">
    <property type="term" value="F:translation elongation factor activity"/>
    <property type="evidence" value="ECO:0007669"/>
    <property type="project" value="UniProtKB-UniRule"/>
</dbReference>
<dbReference type="SUPFAM" id="SSF54713">
    <property type="entry name" value="Elongation factor Ts (EF-Ts), dimerisation domain"/>
    <property type="match status" value="1"/>
</dbReference>
<evidence type="ECO:0000256" key="2">
    <source>
        <dbReference type="ARBA" id="ARBA00016956"/>
    </source>
</evidence>
<dbReference type="InterPro" id="IPR001816">
    <property type="entry name" value="Transl_elong_EFTs/EF1B"/>
</dbReference>
<dbReference type="InterPro" id="IPR014039">
    <property type="entry name" value="Transl_elong_EFTs/EF1B_dimer"/>
</dbReference>
<dbReference type="Gene3D" id="1.10.286.20">
    <property type="match status" value="1"/>
</dbReference>
<organism evidence="8">
    <name type="scientific">uncultured Acidimicrobiales bacterium</name>
    <dbReference type="NCBI Taxonomy" id="310071"/>
    <lineage>
        <taxon>Bacteria</taxon>
        <taxon>Bacillati</taxon>
        <taxon>Actinomycetota</taxon>
        <taxon>Acidimicrobiia</taxon>
        <taxon>Acidimicrobiales</taxon>
        <taxon>environmental samples</taxon>
    </lineage>
</organism>
<evidence type="ECO:0000256" key="4">
    <source>
        <dbReference type="ARBA" id="ARBA00022917"/>
    </source>
</evidence>
<gene>
    <name evidence="6" type="primary">tsf</name>
    <name evidence="8" type="ORF">AVDCRST_MAG20-2332</name>
</gene>
<keyword evidence="4 6" id="KW-0648">Protein biosynthesis</keyword>
<dbReference type="Gene3D" id="3.30.479.20">
    <property type="entry name" value="Elongation factor Ts, dimerisation domain"/>
    <property type="match status" value="2"/>
</dbReference>
<comment type="function">
    <text evidence="5 6">Associates with the EF-Tu.GDP complex and induces the exchange of GDP to GTP. It remains bound to the aminoacyl-tRNA.EF-Tu.GTP complex up to the GTP hydrolysis stage on the ribosome.</text>
</comment>
<sequence>MATITAKDVKQLRDATGVGMMDAKNALVATEGDFDAAGKWLLERGLAKSAERADRENSQGCVAVATGEVVATLVQLRSETDFVAKSPDFTALAQALADAVAARGEGAVAELAERLDELKITLKENIDVGTVVRFEAAPGNVLDTYLHVQAERGVNGVIVEIAGGDAELAHEVAVSIAFNRPAFLTREEVPAEVVAEQRAVFETQTRNEGKPEAAMEKIVTGKLTGFFKEVGKPGSPKGVLVDQAYPKDDKQSIQQFLGGATIVRFAQVEIGA</sequence>
<comment type="subcellular location">
    <subcellularLocation>
        <location evidence="6">Cytoplasm</location>
    </subcellularLocation>
</comment>
<dbReference type="SUPFAM" id="SSF46934">
    <property type="entry name" value="UBA-like"/>
    <property type="match status" value="1"/>
</dbReference>
<dbReference type="PROSITE" id="PS01126">
    <property type="entry name" value="EF_TS_1"/>
    <property type="match status" value="1"/>
</dbReference>
<dbReference type="PANTHER" id="PTHR11741:SF0">
    <property type="entry name" value="ELONGATION FACTOR TS, MITOCHONDRIAL"/>
    <property type="match status" value="1"/>
</dbReference>
<dbReference type="InterPro" id="IPR036402">
    <property type="entry name" value="EF-Ts_dimer_sf"/>
</dbReference>
<accession>A0A6J4IK22</accession>
<dbReference type="FunFam" id="1.10.8.10:FF:000001">
    <property type="entry name" value="Elongation factor Ts"/>
    <property type="match status" value="1"/>
</dbReference>
<dbReference type="EMBL" id="CADCSY010000104">
    <property type="protein sequence ID" value="CAA9252500.1"/>
    <property type="molecule type" value="Genomic_DNA"/>
</dbReference>
<feature type="region of interest" description="Involved in Mg(2+) ion dislocation from EF-Tu" evidence="6">
    <location>
        <begin position="80"/>
        <end position="83"/>
    </location>
</feature>
<dbReference type="InterPro" id="IPR009060">
    <property type="entry name" value="UBA-like_sf"/>
</dbReference>
<dbReference type="NCBIfam" id="TIGR00116">
    <property type="entry name" value="tsf"/>
    <property type="match status" value="1"/>
</dbReference>
<keyword evidence="6" id="KW-0963">Cytoplasm</keyword>
<comment type="similarity">
    <text evidence="1 6">Belongs to the EF-Ts family.</text>
</comment>
<dbReference type="CDD" id="cd14275">
    <property type="entry name" value="UBA_EF-Ts"/>
    <property type="match status" value="1"/>
</dbReference>
<evidence type="ECO:0000259" key="7">
    <source>
        <dbReference type="Pfam" id="PF00889"/>
    </source>
</evidence>
<evidence type="ECO:0000256" key="5">
    <source>
        <dbReference type="ARBA" id="ARBA00025453"/>
    </source>
</evidence>
<feature type="domain" description="Translation elongation factor EFTs/EF1B dimerisation" evidence="7">
    <location>
        <begin position="71"/>
        <end position="271"/>
    </location>
</feature>
<evidence type="ECO:0000256" key="6">
    <source>
        <dbReference type="HAMAP-Rule" id="MF_00050"/>
    </source>
</evidence>
<dbReference type="Gene3D" id="1.10.8.10">
    <property type="entry name" value="DNA helicase RuvA subunit, C-terminal domain"/>
    <property type="match status" value="1"/>
</dbReference>
<dbReference type="PANTHER" id="PTHR11741">
    <property type="entry name" value="ELONGATION FACTOR TS"/>
    <property type="match status" value="1"/>
</dbReference>
<dbReference type="AlphaFoldDB" id="A0A6J4IK22"/>
<dbReference type="GO" id="GO:0005737">
    <property type="term" value="C:cytoplasm"/>
    <property type="evidence" value="ECO:0007669"/>
    <property type="project" value="UniProtKB-SubCell"/>
</dbReference>
<evidence type="ECO:0000313" key="8">
    <source>
        <dbReference type="EMBL" id="CAA9252500.1"/>
    </source>
</evidence>
<name>A0A6J4IK22_9ACTN</name>
<evidence type="ECO:0000256" key="3">
    <source>
        <dbReference type="ARBA" id="ARBA00022768"/>
    </source>
</evidence>
<protein>
    <recommendedName>
        <fullName evidence="2 6">Elongation factor Ts</fullName>
        <shortName evidence="6">EF-Ts</shortName>
    </recommendedName>
</protein>
<dbReference type="InterPro" id="IPR018101">
    <property type="entry name" value="Transl_elong_Ts_CS"/>
</dbReference>